<gene>
    <name evidence="2" type="ORF">J2Z66_000302</name>
</gene>
<accession>A0ABS4IMA1</accession>
<proteinExistence type="predicted"/>
<protein>
    <submittedName>
        <fullName evidence="2">Uncharacterized protein</fullName>
    </submittedName>
</protein>
<evidence type="ECO:0000313" key="3">
    <source>
        <dbReference type="Proteomes" id="UP001519287"/>
    </source>
</evidence>
<name>A0ABS4IMA1_9BACL</name>
<organism evidence="2 3">
    <name type="scientific">Paenibacillus eucommiae</name>
    <dbReference type="NCBI Taxonomy" id="1355755"/>
    <lineage>
        <taxon>Bacteria</taxon>
        <taxon>Bacillati</taxon>
        <taxon>Bacillota</taxon>
        <taxon>Bacilli</taxon>
        <taxon>Bacillales</taxon>
        <taxon>Paenibacillaceae</taxon>
        <taxon>Paenibacillus</taxon>
    </lineage>
</organism>
<keyword evidence="1" id="KW-0175">Coiled coil</keyword>
<feature type="coiled-coil region" evidence="1">
    <location>
        <begin position="133"/>
        <end position="160"/>
    </location>
</feature>
<comment type="caution">
    <text evidence="2">The sequence shown here is derived from an EMBL/GenBank/DDBJ whole genome shotgun (WGS) entry which is preliminary data.</text>
</comment>
<dbReference type="EMBL" id="JAGGLB010000001">
    <property type="protein sequence ID" value="MBP1988707.1"/>
    <property type="molecule type" value="Genomic_DNA"/>
</dbReference>
<dbReference type="RefSeq" id="WP_209968981.1">
    <property type="nucleotide sequence ID" value="NZ_JAGGLB010000001.1"/>
</dbReference>
<reference evidence="2 3" key="1">
    <citation type="submission" date="2021-03" db="EMBL/GenBank/DDBJ databases">
        <title>Genomic Encyclopedia of Type Strains, Phase IV (KMG-IV): sequencing the most valuable type-strain genomes for metagenomic binning, comparative biology and taxonomic classification.</title>
        <authorList>
            <person name="Goeker M."/>
        </authorList>
    </citation>
    <scope>NUCLEOTIDE SEQUENCE [LARGE SCALE GENOMIC DNA]</scope>
    <source>
        <strain evidence="2 3">DSM 26048</strain>
    </source>
</reference>
<evidence type="ECO:0000256" key="1">
    <source>
        <dbReference type="SAM" id="Coils"/>
    </source>
</evidence>
<keyword evidence="3" id="KW-1185">Reference proteome</keyword>
<evidence type="ECO:0000313" key="2">
    <source>
        <dbReference type="EMBL" id="MBP1988707.1"/>
    </source>
</evidence>
<sequence length="166" mass="18951">MTSELLSGYQFEFYGIPGYISDIVGSDKVTEWMKQFESLENPKERSKQEVNFANVILELQVPKEAVIKANQGLVFTEEQIEAIYSGDKKRINQAFANEHALLVNGNIYTADWLAAHTATDYKAEGITEEELFLYIKKINKEELEEECSKIKKELSNAQNLHQANII</sequence>
<dbReference type="Proteomes" id="UP001519287">
    <property type="component" value="Unassembled WGS sequence"/>
</dbReference>